<dbReference type="RefSeq" id="WP_046770452.1">
    <property type="nucleotide sequence ID" value="NZ_LBMC01000020.1"/>
</dbReference>
<evidence type="ECO:0000313" key="3">
    <source>
        <dbReference type="EMBL" id="SDU73111.1"/>
    </source>
</evidence>
<proteinExistence type="predicted"/>
<keyword evidence="4" id="KW-1185">Reference proteome</keyword>
<protein>
    <submittedName>
        <fullName evidence="3">Uncharacterized protein</fullName>
    </submittedName>
</protein>
<reference evidence="4" key="1">
    <citation type="submission" date="2016-10" db="EMBL/GenBank/DDBJ databases">
        <authorList>
            <person name="Varghese N."/>
            <person name="Submissions S."/>
        </authorList>
    </citation>
    <scope>NUCLEOTIDE SEQUENCE [LARGE SCALE GENOMIC DNA]</scope>
    <source>
        <strain evidence="4">DSM 45079</strain>
    </source>
</reference>
<keyword evidence="2" id="KW-0472">Membrane</keyword>
<dbReference type="AlphaFoldDB" id="A0A1H2KXP4"/>
<feature type="transmembrane region" description="Helical" evidence="2">
    <location>
        <begin position="69"/>
        <end position="88"/>
    </location>
</feature>
<dbReference type="Proteomes" id="UP000182977">
    <property type="component" value="Chromosome I"/>
</dbReference>
<name>A0A1H2KXP4_9ACTN</name>
<feature type="region of interest" description="Disordered" evidence="1">
    <location>
        <begin position="1"/>
        <end position="24"/>
    </location>
</feature>
<gene>
    <name evidence="3" type="ORF">SAMN04488563_4472</name>
</gene>
<keyword evidence="2" id="KW-0812">Transmembrane</keyword>
<feature type="transmembrane region" description="Helical" evidence="2">
    <location>
        <begin position="45"/>
        <end position="63"/>
    </location>
</feature>
<evidence type="ECO:0000256" key="2">
    <source>
        <dbReference type="SAM" id="Phobius"/>
    </source>
</evidence>
<evidence type="ECO:0000313" key="4">
    <source>
        <dbReference type="Proteomes" id="UP000182977"/>
    </source>
</evidence>
<organism evidence="3 4">
    <name type="scientific">Jiangella alkaliphila</name>
    <dbReference type="NCBI Taxonomy" id="419479"/>
    <lineage>
        <taxon>Bacteria</taxon>
        <taxon>Bacillati</taxon>
        <taxon>Actinomycetota</taxon>
        <taxon>Actinomycetes</taxon>
        <taxon>Jiangellales</taxon>
        <taxon>Jiangellaceae</taxon>
        <taxon>Jiangella</taxon>
    </lineage>
</organism>
<keyword evidence="2" id="KW-1133">Transmembrane helix</keyword>
<evidence type="ECO:0000256" key="1">
    <source>
        <dbReference type="SAM" id="MobiDB-lite"/>
    </source>
</evidence>
<feature type="compositionally biased region" description="Acidic residues" evidence="1">
    <location>
        <begin position="1"/>
        <end position="10"/>
    </location>
</feature>
<dbReference type="EMBL" id="LT629791">
    <property type="protein sequence ID" value="SDU73111.1"/>
    <property type="molecule type" value="Genomic_DNA"/>
</dbReference>
<dbReference type="OrthoDB" id="3694882at2"/>
<sequence>MSGDEPAGETEPDRVRTPPQRRRSAARAVPALLTALAEGFLRDSMIIGTAALGLFVAAGGLLAGSAGQGVTGVVGGVGGAVLVLVAVAKHWSIGRQWLTVAIVLAVQIGLIAVWTS</sequence>
<feature type="transmembrane region" description="Helical" evidence="2">
    <location>
        <begin position="97"/>
        <end position="115"/>
    </location>
</feature>
<accession>A0A1H2KXP4</accession>